<dbReference type="InterPro" id="IPR002487">
    <property type="entry name" value="TF_Kbox"/>
</dbReference>
<reference evidence="9 10" key="1">
    <citation type="journal article" date="2023" name="Plants (Basel)">
        <title>Bridging the Gap: Combining Genomics and Transcriptomics Approaches to Understand Stylosanthes scabra, an Orphan Legume from the Brazilian Caatinga.</title>
        <authorList>
            <person name="Ferreira-Neto J.R.C."/>
            <person name="da Silva M.D."/>
            <person name="Binneck E."/>
            <person name="de Melo N.F."/>
            <person name="da Silva R.H."/>
            <person name="de Melo A.L.T.M."/>
            <person name="Pandolfi V."/>
            <person name="Bustamante F.O."/>
            <person name="Brasileiro-Vidal A.C."/>
            <person name="Benko-Iseppon A.M."/>
        </authorList>
    </citation>
    <scope>NUCLEOTIDE SEQUENCE [LARGE SCALE GENOMIC DNA]</scope>
    <source>
        <tissue evidence="9">Leaves</tissue>
    </source>
</reference>
<dbReference type="CDD" id="cd00265">
    <property type="entry name" value="MADS_MEF2_like"/>
    <property type="match status" value="1"/>
</dbReference>
<dbReference type="SMART" id="SM00432">
    <property type="entry name" value="MADS"/>
    <property type="match status" value="1"/>
</dbReference>
<gene>
    <name evidence="9" type="ORF">PIB30_007253</name>
</gene>
<evidence type="ECO:0000256" key="4">
    <source>
        <dbReference type="ARBA" id="ARBA00023163"/>
    </source>
</evidence>
<evidence type="ECO:0000256" key="1">
    <source>
        <dbReference type="ARBA" id="ARBA00004123"/>
    </source>
</evidence>
<proteinExistence type="predicted"/>
<dbReference type="InterPro" id="IPR036879">
    <property type="entry name" value="TF_MADSbox_sf"/>
</dbReference>
<feature type="region of interest" description="Disordered" evidence="6">
    <location>
        <begin position="160"/>
        <end position="179"/>
    </location>
</feature>
<evidence type="ECO:0000256" key="6">
    <source>
        <dbReference type="SAM" id="MobiDB-lite"/>
    </source>
</evidence>
<feature type="domain" description="MADS-box" evidence="7">
    <location>
        <begin position="1"/>
        <end position="61"/>
    </location>
</feature>
<comment type="subcellular location">
    <subcellularLocation>
        <location evidence="1">Nucleus</location>
    </subcellularLocation>
</comment>
<evidence type="ECO:0000256" key="2">
    <source>
        <dbReference type="ARBA" id="ARBA00023015"/>
    </source>
</evidence>
<keyword evidence="2" id="KW-0805">Transcription regulation</keyword>
<evidence type="ECO:0000256" key="3">
    <source>
        <dbReference type="ARBA" id="ARBA00023125"/>
    </source>
</evidence>
<keyword evidence="4" id="KW-0804">Transcription</keyword>
<feature type="domain" description="K-box" evidence="8">
    <location>
        <begin position="87"/>
        <end position="177"/>
    </location>
</feature>
<dbReference type="InterPro" id="IPR033896">
    <property type="entry name" value="MEF2-like_N"/>
</dbReference>
<dbReference type="PRINTS" id="PR00404">
    <property type="entry name" value="MADSDOMAIN"/>
</dbReference>
<comment type="caution">
    <text evidence="9">The sequence shown here is derived from an EMBL/GenBank/DDBJ whole genome shotgun (WGS) entry which is preliminary data.</text>
</comment>
<dbReference type="SUPFAM" id="SSF55455">
    <property type="entry name" value="SRF-like"/>
    <property type="match status" value="1"/>
</dbReference>
<dbReference type="Pfam" id="PF00319">
    <property type="entry name" value="SRF-TF"/>
    <property type="match status" value="1"/>
</dbReference>
<keyword evidence="10" id="KW-1185">Reference proteome</keyword>
<dbReference type="PANTHER" id="PTHR48019">
    <property type="entry name" value="SERUM RESPONSE FACTOR HOMOLOG"/>
    <property type="match status" value="1"/>
</dbReference>
<evidence type="ECO:0000259" key="7">
    <source>
        <dbReference type="PROSITE" id="PS50066"/>
    </source>
</evidence>
<keyword evidence="5" id="KW-0539">Nucleus</keyword>
<name>A0ABU6W2T7_9FABA</name>
<evidence type="ECO:0000256" key="5">
    <source>
        <dbReference type="ARBA" id="ARBA00023242"/>
    </source>
</evidence>
<evidence type="ECO:0000313" key="9">
    <source>
        <dbReference type="EMBL" id="MED6180094.1"/>
    </source>
</evidence>
<dbReference type="Gene3D" id="3.40.1810.10">
    <property type="entry name" value="Transcription factor, MADS-box"/>
    <property type="match status" value="1"/>
</dbReference>
<dbReference type="Proteomes" id="UP001341840">
    <property type="component" value="Unassembled WGS sequence"/>
</dbReference>
<sequence length="212" mass="24392">MGRGKVELKQIENKINRQVTFSKRRTGLRKKAHEISVLCDAQVALIVFNTRGKLFDFSSDSSVENILERYERHVNALKFNGGENGSQENYSLEYFKLKSKAEVLERNTRNLAGNDLDPLSLRELQNLENQLEASLKRIRARKNNTMNESISELHKKTKSLQEHNNSLTKEIKEKEKEKEKEKIMVEGAECWVEQTLKQSPKRSGPALTLGCM</sequence>
<protein>
    <submittedName>
        <fullName evidence="9">Uncharacterized protein</fullName>
    </submittedName>
</protein>
<dbReference type="PROSITE" id="PS51297">
    <property type="entry name" value="K_BOX"/>
    <property type="match status" value="1"/>
</dbReference>
<evidence type="ECO:0000259" key="8">
    <source>
        <dbReference type="PROSITE" id="PS51297"/>
    </source>
</evidence>
<feature type="compositionally biased region" description="Basic and acidic residues" evidence="6">
    <location>
        <begin position="169"/>
        <end position="179"/>
    </location>
</feature>
<dbReference type="PROSITE" id="PS00350">
    <property type="entry name" value="MADS_BOX_1"/>
    <property type="match status" value="1"/>
</dbReference>
<dbReference type="EMBL" id="JASCZI010181258">
    <property type="protein sequence ID" value="MED6180094.1"/>
    <property type="molecule type" value="Genomic_DNA"/>
</dbReference>
<accession>A0ABU6W2T7</accession>
<keyword evidence="3" id="KW-0238">DNA-binding</keyword>
<dbReference type="InterPro" id="IPR002100">
    <property type="entry name" value="TF_MADSbox"/>
</dbReference>
<dbReference type="Pfam" id="PF01486">
    <property type="entry name" value="K-box"/>
    <property type="match status" value="1"/>
</dbReference>
<dbReference type="InterPro" id="IPR050142">
    <property type="entry name" value="MADS-box/MEF2_TF"/>
</dbReference>
<dbReference type="PROSITE" id="PS50066">
    <property type="entry name" value="MADS_BOX_2"/>
    <property type="match status" value="1"/>
</dbReference>
<evidence type="ECO:0000313" key="10">
    <source>
        <dbReference type="Proteomes" id="UP001341840"/>
    </source>
</evidence>
<organism evidence="9 10">
    <name type="scientific">Stylosanthes scabra</name>
    <dbReference type="NCBI Taxonomy" id="79078"/>
    <lineage>
        <taxon>Eukaryota</taxon>
        <taxon>Viridiplantae</taxon>
        <taxon>Streptophyta</taxon>
        <taxon>Embryophyta</taxon>
        <taxon>Tracheophyta</taxon>
        <taxon>Spermatophyta</taxon>
        <taxon>Magnoliopsida</taxon>
        <taxon>eudicotyledons</taxon>
        <taxon>Gunneridae</taxon>
        <taxon>Pentapetalae</taxon>
        <taxon>rosids</taxon>
        <taxon>fabids</taxon>
        <taxon>Fabales</taxon>
        <taxon>Fabaceae</taxon>
        <taxon>Papilionoideae</taxon>
        <taxon>50 kb inversion clade</taxon>
        <taxon>dalbergioids sensu lato</taxon>
        <taxon>Dalbergieae</taxon>
        <taxon>Pterocarpus clade</taxon>
        <taxon>Stylosanthes</taxon>
    </lineage>
</organism>